<dbReference type="HOGENOM" id="CLU_120824_0_0_9"/>
<proteinExistence type="predicted"/>
<accession>A0A075R4D0</accession>
<reference evidence="1 2" key="1">
    <citation type="journal article" date="2011" name="J. Bacteriol.">
        <title>Genome sequence of Brevibacillus laterosporus LMG 15441, a pathogen of invertebrates.</title>
        <authorList>
            <person name="Djukic M."/>
            <person name="Poehlein A."/>
            <person name="Thurmer A."/>
            <person name="Daniel R."/>
        </authorList>
    </citation>
    <scope>NUCLEOTIDE SEQUENCE [LARGE SCALE GENOMIC DNA]</scope>
    <source>
        <strain evidence="1 2">LMG 15441</strain>
    </source>
</reference>
<protein>
    <submittedName>
        <fullName evidence="1">Uncharacterized protein</fullName>
    </submittedName>
</protein>
<gene>
    <name evidence="1" type="ORF">BRLA_c030850</name>
</gene>
<keyword evidence="2" id="KW-1185">Reference proteome</keyword>
<name>A0A075R4D0_BRELA</name>
<dbReference type="STRING" id="1042163.BRLA_c030850"/>
<dbReference type="Pfam" id="PF11579">
    <property type="entry name" value="DUF3238"/>
    <property type="match status" value="1"/>
</dbReference>
<dbReference type="EMBL" id="CP007806">
    <property type="protein sequence ID" value="AIG27397.1"/>
    <property type="molecule type" value="Genomic_DNA"/>
</dbReference>
<organism evidence="1 2">
    <name type="scientific">Brevibacillus laterosporus LMG 15441</name>
    <dbReference type="NCBI Taxonomy" id="1042163"/>
    <lineage>
        <taxon>Bacteria</taxon>
        <taxon>Bacillati</taxon>
        <taxon>Bacillota</taxon>
        <taxon>Bacilli</taxon>
        <taxon>Bacillales</taxon>
        <taxon>Paenibacillaceae</taxon>
        <taxon>Brevibacillus</taxon>
    </lineage>
</organism>
<dbReference type="KEGG" id="blr:BRLA_c030850"/>
<evidence type="ECO:0000313" key="2">
    <source>
        <dbReference type="Proteomes" id="UP000005850"/>
    </source>
</evidence>
<dbReference type="InterPro" id="IPR021631">
    <property type="entry name" value="DUF3238"/>
</dbReference>
<dbReference type="RefSeq" id="WP_003337157.1">
    <property type="nucleotide sequence ID" value="NZ_CP007806.1"/>
</dbReference>
<evidence type="ECO:0000313" key="1">
    <source>
        <dbReference type="EMBL" id="AIG27397.1"/>
    </source>
</evidence>
<dbReference type="Proteomes" id="UP000005850">
    <property type="component" value="Chromosome"/>
</dbReference>
<dbReference type="AlphaFoldDB" id="A0A075R4D0"/>
<sequence>MGNFIITFKTFIPEAKIEEPVWGHWYKGDNRGFDFYGSYRTKQKIVINFDNKTIEDKPYIGETHNLTTGETGTAPTSDLKLLDVQWSGSNQVKFKVVCSSKNPLVKGAPAIDYEFKVTFKSDGTGFIEGLHDGFPNYEVYINTSSSLGRNKNVIYTYGHKNETARALFPPMDKGVSRRPFAVRIGK</sequence>